<dbReference type="AlphaFoldDB" id="A0A2U3N4D2"/>
<evidence type="ECO:0000313" key="4">
    <source>
        <dbReference type="Proteomes" id="UP000245974"/>
    </source>
</evidence>
<reference evidence="4" key="1">
    <citation type="submission" date="2018-03" db="EMBL/GenBank/DDBJ databases">
        <authorList>
            <person name="Blom J."/>
        </authorList>
    </citation>
    <scope>NUCLEOTIDE SEQUENCE [LARGE SCALE GENOMIC DNA]</scope>
    <source>
        <strain evidence="4">KPC-SM-21</strain>
    </source>
</reference>
<dbReference type="EMBL" id="OOGT01000289">
    <property type="protein sequence ID" value="SPL72419.1"/>
    <property type="molecule type" value="Genomic_DNA"/>
</dbReference>
<evidence type="ECO:0000313" key="3">
    <source>
        <dbReference type="EMBL" id="SPL72419.1"/>
    </source>
</evidence>
<sequence>MNCQKCGAININEAVFCGICGARLKHQKVVDDFTGYKHVQSSVQRDDSRQSHIKNNHNHDASSKKNIPPPLNTRLSKKQTSLKVWQDQFKNTFPKKNKVNKKTNIIPLVIAALIFAPLLFKIVSEDVIPYFLKQMDIALSNQNEQAVEEGNVAEEGESSEAIDAVASAGSYTDIQQVIQPRYMDVLTFQKYVEEYYEKYKKMPKDIHEIENFRESIFSDFVYDDIEIHDGNIVGKFQNDPDKKIYLFHQIDMVNNRIAKWHCYSVGIKDEIFEDCKYLDQDIFVK</sequence>
<accession>A0A2U3N4D2</accession>
<dbReference type="InParanoid" id="A0A2U3N4D2"/>
<evidence type="ECO:0008006" key="5">
    <source>
        <dbReference type="Google" id="ProtNLM"/>
    </source>
</evidence>
<feature type="region of interest" description="Disordered" evidence="1">
    <location>
        <begin position="41"/>
        <end position="71"/>
    </location>
</feature>
<proteinExistence type="predicted"/>
<dbReference type="OrthoDB" id="6693570at2"/>
<protein>
    <recommendedName>
        <fullName evidence="5">Zinc ribbon domain-containing protein</fullName>
    </recommendedName>
</protein>
<evidence type="ECO:0000256" key="2">
    <source>
        <dbReference type="SAM" id="Phobius"/>
    </source>
</evidence>
<dbReference type="RefSeq" id="WP_121975809.1">
    <property type="nucleotide sequence ID" value="NZ_OOGT01000289.1"/>
</dbReference>
<keyword evidence="2" id="KW-0812">Transmembrane</keyword>
<gene>
    <name evidence="3" type="ORF">KPC_3597</name>
</gene>
<keyword evidence="2" id="KW-0472">Membrane</keyword>
<evidence type="ECO:0000256" key="1">
    <source>
        <dbReference type="SAM" id="MobiDB-lite"/>
    </source>
</evidence>
<organism evidence="3 4">
    <name type="scientific">Acinetobacter stercoris</name>
    <dbReference type="NCBI Taxonomy" id="2126983"/>
    <lineage>
        <taxon>Bacteria</taxon>
        <taxon>Pseudomonadati</taxon>
        <taxon>Pseudomonadota</taxon>
        <taxon>Gammaproteobacteria</taxon>
        <taxon>Moraxellales</taxon>
        <taxon>Moraxellaceae</taxon>
        <taxon>Acinetobacter</taxon>
    </lineage>
</organism>
<feature type="transmembrane region" description="Helical" evidence="2">
    <location>
        <begin position="105"/>
        <end position="123"/>
    </location>
</feature>
<keyword evidence="2" id="KW-1133">Transmembrane helix</keyword>
<name>A0A2U3N4D2_9GAMM</name>
<keyword evidence="4" id="KW-1185">Reference proteome</keyword>
<dbReference type="Proteomes" id="UP000245974">
    <property type="component" value="Unassembled WGS sequence"/>
</dbReference>